<keyword evidence="5" id="KW-1185">Reference proteome</keyword>
<gene>
    <name evidence="4" type="ORF">NH26_11185</name>
</gene>
<dbReference type="Gene3D" id="3.40.50.300">
    <property type="entry name" value="P-loop containing nucleotide triphosphate hydrolases"/>
    <property type="match status" value="1"/>
</dbReference>
<dbReference type="RefSeq" id="WP_044223027.1">
    <property type="nucleotide sequence ID" value="NZ_JRYR02000001.1"/>
</dbReference>
<dbReference type="InterPro" id="IPR027417">
    <property type="entry name" value="P-loop_NTPase"/>
</dbReference>
<name>A0A1S1Z0T5_FLAPC</name>
<reference evidence="4 5" key="1">
    <citation type="journal article" date="2012" name="Int. J. Syst. Evol. Microbiol.">
        <title>Flammeovirga pacifica sp. nov., isolated from deep-sea sediment.</title>
        <authorList>
            <person name="Xu H."/>
            <person name="Fu Y."/>
            <person name="Yang N."/>
            <person name="Ding Z."/>
            <person name="Lai Q."/>
            <person name="Zeng R."/>
        </authorList>
    </citation>
    <scope>NUCLEOTIDE SEQUENCE [LARGE SCALE GENOMIC DNA]</scope>
    <source>
        <strain evidence="5">DSM 24597 / LMG 26175 / WPAGA1</strain>
    </source>
</reference>
<dbReference type="Proteomes" id="UP000179797">
    <property type="component" value="Unassembled WGS sequence"/>
</dbReference>
<sequence>MKTNHIDFLVVGAGKSGTTSIQKYLEQHPNIFLPPQKETLFWHQHTNPNRSQTHFLKEYIDTLEDYHKTFSQSTAKLNGEVCPSYLYYHSHVIQNLKKYHPNYKGVKIIIILREPVSKIISSYHFVSTSLGRIGRTIIDKDFRMALEKEQLRLLDPNCLPDLYYKDTTMYAEQVKAYLDHFDHVKVLFYDDLKENPKEVMDNITDFIGAERFKTYPDFSKKYNISYQRLVPKIPFLKRVFFDPRIIYRLPFIKKHLFEEEVIDDTIRGELKNQFHENVHQLEAYTQLPFTKRWGYSSN</sequence>
<dbReference type="Pfam" id="PF00685">
    <property type="entry name" value="Sulfotransfer_1"/>
    <property type="match status" value="1"/>
</dbReference>
<dbReference type="SUPFAM" id="SSF52540">
    <property type="entry name" value="P-loop containing nucleoside triphosphate hydrolases"/>
    <property type="match status" value="1"/>
</dbReference>
<keyword evidence="2" id="KW-0325">Glycoprotein</keyword>
<evidence type="ECO:0000313" key="5">
    <source>
        <dbReference type="Proteomes" id="UP000179797"/>
    </source>
</evidence>
<dbReference type="InterPro" id="IPR037359">
    <property type="entry name" value="NST/OST"/>
</dbReference>
<dbReference type="AlphaFoldDB" id="A0A1S1Z0T5"/>
<evidence type="ECO:0000259" key="3">
    <source>
        <dbReference type="Pfam" id="PF00685"/>
    </source>
</evidence>
<protein>
    <recommendedName>
        <fullName evidence="3">Sulfotransferase domain-containing protein</fullName>
    </recommendedName>
</protein>
<evidence type="ECO:0000313" key="4">
    <source>
        <dbReference type="EMBL" id="OHX66879.1"/>
    </source>
</evidence>
<evidence type="ECO:0000256" key="1">
    <source>
        <dbReference type="ARBA" id="ARBA00022679"/>
    </source>
</evidence>
<feature type="domain" description="Sulfotransferase" evidence="3">
    <location>
        <begin position="7"/>
        <end position="210"/>
    </location>
</feature>
<evidence type="ECO:0000256" key="2">
    <source>
        <dbReference type="ARBA" id="ARBA00023180"/>
    </source>
</evidence>
<keyword evidence="1" id="KW-0808">Transferase</keyword>
<dbReference type="InterPro" id="IPR000863">
    <property type="entry name" value="Sulfotransferase_dom"/>
</dbReference>
<accession>A0A1S1Z0T5</accession>
<comment type="caution">
    <text evidence="4">The sequence shown here is derived from an EMBL/GenBank/DDBJ whole genome shotgun (WGS) entry which is preliminary data.</text>
</comment>
<dbReference type="STRING" id="915059.NH26_11185"/>
<dbReference type="PANTHER" id="PTHR10605">
    <property type="entry name" value="HEPARAN SULFATE SULFOTRANSFERASE"/>
    <property type="match status" value="1"/>
</dbReference>
<dbReference type="EMBL" id="JRYR02000001">
    <property type="protein sequence ID" value="OHX66879.1"/>
    <property type="molecule type" value="Genomic_DNA"/>
</dbReference>
<dbReference type="GO" id="GO:0008146">
    <property type="term" value="F:sulfotransferase activity"/>
    <property type="evidence" value="ECO:0007669"/>
    <property type="project" value="InterPro"/>
</dbReference>
<organism evidence="4 5">
    <name type="scientific">Flammeovirga pacifica</name>
    <dbReference type="NCBI Taxonomy" id="915059"/>
    <lineage>
        <taxon>Bacteria</taxon>
        <taxon>Pseudomonadati</taxon>
        <taxon>Bacteroidota</taxon>
        <taxon>Cytophagia</taxon>
        <taxon>Cytophagales</taxon>
        <taxon>Flammeovirgaceae</taxon>
        <taxon>Flammeovirga</taxon>
    </lineage>
</organism>
<dbReference type="PANTHER" id="PTHR10605:SF56">
    <property type="entry name" value="BIFUNCTIONAL HEPARAN SULFATE N-DEACETYLASE_N-SULFOTRANSFERASE"/>
    <property type="match status" value="1"/>
</dbReference>
<dbReference type="OrthoDB" id="981508at2"/>
<proteinExistence type="predicted"/>